<feature type="domain" description="Glycosyl transferase family 1" evidence="1">
    <location>
        <begin position="209"/>
        <end position="357"/>
    </location>
</feature>
<dbReference type="SUPFAM" id="SSF53756">
    <property type="entry name" value="UDP-Glycosyltransferase/glycogen phosphorylase"/>
    <property type="match status" value="1"/>
</dbReference>
<sequence>MNILLLNIVQIIITETHLIRNNKMNLKMKHKIVFLQAALRNSHFIKRVLSLRDGGFDIKVYGFERDNENANFFPKDISVEIIGYMTNGKNYLSRLSTLQQGLNKVFIENPDAIFYATTFDIGFFCWKANRPYIYEISDFVYVNFPVILHPIFRFFDRILVKKSKATVLTSEGFHQYLFKRNNIAPNILFLPNKLNKQVENIKRESLQTENEKSLNFSFIGLYRYPNTILRFARIIGEYFPYYTFHFWGNGELKNEIQALTYKYPNIIEHGPFKNPDDLPTIYAKTDLVIACYDTSTINERIAEPNKLYEALFFCKPIIVSKHTYLAEKVELLQCGYAIDPFNDEAIVTFIKQISKEKLKAISQHISRIDSKLLIDDPKQLYHAIQNYFASDTVLHKF</sequence>
<accession>A0A6G1ZF43</accession>
<dbReference type="GO" id="GO:0016757">
    <property type="term" value="F:glycosyltransferase activity"/>
    <property type="evidence" value="ECO:0007669"/>
    <property type="project" value="InterPro"/>
</dbReference>
<dbReference type="Pfam" id="PF00534">
    <property type="entry name" value="Glycos_transf_1"/>
    <property type="match status" value="1"/>
</dbReference>
<organism evidence="2">
    <name type="scientific">Parabacteroides goldsteinii</name>
    <dbReference type="NCBI Taxonomy" id="328812"/>
    <lineage>
        <taxon>Bacteria</taxon>
        <taxon>Pseudomonadati</taxon>
        <taxon>Bacteroidota</taxon>
        <taxon>Bacteroidia</taxon>
        <taxon>Bacteroidales</taxon>
        <taxon>Tannerellaceae</taxon>
        <taxon>Parabacteroides</taxon>
    </lineage>
</organism>
<comment type="caution">
    <text evidence="2">The sequence shown here is derived from an EMBL/GenBank/DDBJ whole genome shotgun (WGS) entry which is preliminary data.</text>
</comment>
<name>A0A6G1ZF43_9BACT</name>
<dbReference type="Gene3D" id="3.40.50.2000">
    <property type="entry name" value="Glycogen Phosphorylase B"/>
    <property type="match status" value="1"/>
</dbReference>
<proteinExistence type="predicted"/>
<dbReference type="EMBL" id="WKLP01000020">
    <property type="protein sequence ID" value="MRY12573.1"/>
    <property type="molecule type" value="Genomic_DNA"/>
</dbReference>
<protein>
    <submittedName>
        <fullName evidence="2">Glycosyltransferase</fullName>
    </submittedName>
</protein>
<dbReference type="AlphaFoldDB" id="A0A6G1ZF43"/>
<keyword evidence="2" id="KW-0808">Transferase</keyword>
<evidence type="ECO:0000259" key="1">
    <source>
        <dbReference type="Pfam" id="PF00534"/>
    </source>
</evidence>
<gene>
    <name evidence="2" type="ORF">GKE01_14000</name>
</gene>
<reference evidence="2" key="1">
    <citation type="journal article" date="2019" name="Nat. Med.">
        <title>A library of human gut bacterial isolates paired with longitudinal multiomics data enables mechanistic microbiome research.</title>
        <authorList>
            <person name="Poyet M."/>
            <person name="Groussin M."/>
            <person name="Gibbons S.M."/>
            <person name="Avila-Pacheco J."/>
            <person name="Jiang X."/>
            <person name="Kearney S.M."/>
            <person name="Perrotta A.R."/>
            <person name="Berdy B."/>
            <person name="Zhao S."/>
            <person name="Lieberman T.D."/>
            <person name="Swanson P.K."/>
            <person name="Smith M."/>
            <person name="Roesemann S."/>
            <person name="Alexander J.E."/>
            <person name="Rich S.A."/>
            <person name="Livny J."/>
            <person name="Vlamakis H."/>
            <person name="Clish C."/>
            <person name="Bullock K."/>
            <person name="Deik A."/>
            <person name="Scott J."/>
            <person name="Pierce K.A."/>
            <person name="Xavier R.J."/>
            <person name="Alm E.J."/>
        </authorList>
    </citation>
    <scope>NUCLEOTIDE SEQUENCE</scope>
    <source>
        <strain evidence="2">BIOML-A4</strain>
    </source>
</reference>
<dbReference type="InterPro" id="IPR001296">
    <property type="entry name" value="Glyco_trans_1"/>
</dbReference>
<evidence type="ECO:0000313" key="2">
    <source>
        <dbReference type="EMBL" id="MRY12573.1"/>
    </source>
</evidence>